<dbReference type="GO" id="GO:0030246">
    <property type="term" value="F:carbohydrate binding"/>
    <property type="evidence" value="ECO:0007669"/>
    <property type="project" value="InterPro"/>
</dbReference>
<dbReference type="InterPro" id="IPR017853">
    <property type="entry name" value="GH"/>
</dbReference>
<dbReference type="Pfam" id="PF01055">
    <property type="entry name" value="Glyco_hydro_31_2nd"/>
    <property type="match status" value="1"/>
</dbReference>
<dbReference type="Pfam" id="PF13802">
    <property type="entry name" value="Gal_mutarotas_2"/>
    <property type="match status" value="1"/>
</dbReference>
<reference evidence="6" key="2">
    <citation type="submission" date="2021-04" db="EMBL/GenBank/DDBJ databases">
        <authorList>
            <person name="Gilroy R."/>
        </authorList>
    </citation>
    <scope>NUCLEOTIDE SEQUENCE</scope>
    <source>
        <strain evidence="6">CHK195-6426</strain>
    </source>
</reference>
<dbReference type="SUPFAM" id="SSF51011">
    <property type="entry name" value="Glycosyl hydrolase domain"/>
    <property type="match status" value="1"/>
</dbReference>
<evidence type="ECO:0000313" key="6">
    <source>
        <dbReference type="EMBL" id="HIW80826.1"/>
    </source>
</evidence>
<dbReference type="CDD" id="cd14752">
    <property type="entry name" value="GH31_N"/>
    <property type="match status" value="1"/>
</dbReference>
<name>A0A9D1R352_9FIRM</name>
<keyword evidence="2" id="KW-0326">Glycosidase</keyword>
<dbReference type="SUPFAM" id="SSF74650">
    <property type="entry name" value="Galactose mutarotase-like"/>
    <property type="match status" value="1"/>
</dbReference>
<organism evidence="6 7">
    <name type="scientific">Candidatus Acetatifactor stercoripullorum</name>
    <dbReference type="NCBI Taxonomy" id="2838414"/>
    <lineage>
        <taxon>Bacteria</taxon>
        <taxon>Bacillati</taxon>
        <taxon>Bacillota</taxon>
        <taxon>Clostridia</taxon>
        <taxon>Lachnospirales</taxon>
        <taxon>Lachnospiraceae</taxon>
        <taxon>Acetatifactor</taxon>
    </lineage>
</organism>
<dbReference type="InterPro" id="IPR013780">
    <property type="entry name" value="Glyco_hydro_b"/>
</dbReference>
<dbReference type="GO" id="GO:0005975">
    <property type="term" value="P:carbohydrate metabolic process"/>
    <property type="evidence" value="ECO:0007669"/>
    <property type="project" value="InterPro"/>
</dbReference>
<dbReference type="Gene3D" id="2.60.40.1180">
    <property type="entry name" value="Golgi alpha-mannosidase II"/>
    <property type="match status" value="1"/>
</dbReference>
<feature type="domain" description="Glycoside hydrolase family 31 N-terminal" evidence="4">
    <location>
        <begin position="36"/>
        <end position="113"/>
    </location>
</feature>
<dbReference type="PANTHER" id="PTHR43863">
    <property type="entry name" value="HYDROLASE, PUTATIVE (AFU_ORTHOLOGUE AFUA_1G03140)-RELATED"/>
    <property type="match status" value="1"/>
</dbReference>
<evidence type="ECO:0000259" key="4">
    <source>
        <dbReference type="Pfam" id="PF13802"/>
    </source>
</evidence>
<dbReference type="PANTHER" id="PTHR43863:SF2">
    <property type="entry name" value="MALTASE-GLUCOAMYLASE"/>
    <property type="match status" value="1"/>
</dbReference>
<dbReference type="EMBL" id="DXGH01000027">
    <property type="protein sequence ID" value="HIW80826.1"/>
    <property type="molecule type" value="Genomic_DNA"/>
</dbReference>
<dbReference type="Gene3D" id="3.20.20.80">
    <property type="entry name" value="Glycosidases"/>
    <property type="match status" value="1"/>
</dbReference>
<protein>
    <submittedName>
        <fullName evidence="6">Glycoside hydrolase</fullName>
    </submittedName>
</protein>
<dbReference type="SUPFAM" id="SSF51445">
    <property type="entry name" value="(Trans)glycosidases"/>
    <property type="match status" value="1"/>
</dbReference>
<dbReference type="InterPro" id="IPR025887">
    <property type="entry name" value="Glyco_hydro_31_N_dom"/>
</dbReference>
<keyword evidence="2 6" id="KW-0378">Hydrolase</keyword>
<dbReference type="InterPro" id="IPR051816">
    <property type="entry name" value="Glycosyl_Hydrolase_31"/>
</dbReference>
<dbReference type="InterPro" id="IPR048395">
    <property type="entry name" value="Glyco_hydro_31_C"/>
</dbReference>
<dbReference type="AlphaFoldDB" id="A0A9D1R352"/>
<evidence type="ECO:0000256" key="1">
    <source>
        <dbReference type="ARBA" id="ARBA00007806"/>
    </source>
</evidence>
<gene>
    <name evidence="6" type="ORF">H9742_04720</name>
</gene>
<feature type="domain" description="Glycoside hydrolase family 31 TIM barrel" evidence="3">
    <location>
        <begin position="188"/>
        <end position="478"/>
    </location>
</feature>
<dbReference type="InterPro" id="IPR011013">
    <property type="entry name" value="Gal_mutarotase_sf_dom"/>
</dbReference>
<evidence type="ECO:0000259" key="5">
    <source>
        <dbReference type="Pfam" id="PF21365"/>
    </source>
</evidence>
<accession>A0A9D1R352</accession>
<feature type="domain" description="Glycosyl hydrolase family 31 C-terminal" evidence="5">
    <location>
        <begin position="489"/>
        <end position="567"/>
    </location>
</feature>
<comment type="similarity">
    <text evidence="1 2">Belongs to the glycosyl hydrolase 31 family.</text>
</comment>
<reference evidence="6" key="1">
    <citation type="journal article" date="2021" name="PeerJ">
        <title>Extensive microbial diversity within the chicken gut microbiome revealed by metagenomics and culture.</title>
        <authorList>
            <person name="Gilroy R."/>
            <person name="Ravi A."/>
            <person name="Getino M."/>
            <person name="Pursley I."/>
            <person name="Horton D.L."/>
            <person name="Alikhan N.F."/>
            <person name="Baker D."/>
            <person name="Gharbi K."/>
            <person name="Hall N."/>
            <person name="Watson M."/>
            <person name="Adriaenssens E.M."/>
            <person name="Foster-Nyarko E."/>
            <person name="Jarju S."/>
            <person name="Secka A."/>
            <person name="Antonio M."/>
            <person name="Oren A."/>
            <person name="Chaudhuri R.R."/>
            <person name="La Ragione R."/>
            <person name="Hildebrand F."/>
            <person name="Pallen M.J."/>
        </authorList>
    </citation>
    <scope>NUCLEOTIDE SEQUENCE</scope>
    <source>
        <strain evidence="6">CHK195-6426</strain>
    </source>
</reference>
<evidence type="ECO:0000313" key="7">
    <source>
        <dbReference type="Proteomes" id="UP000824265"/>
    </source>
</evidence>
<comment type="caution">
    <text evidence="6">The sequence shown here is derived from an EMBL/GenBank/DDBJ whole genome shotgun (WGS) entry which is preliminary data.</text>
</comment>
<evidence type="ECO:0000256" key="2">
    <source>
        <dbReference type="RuleBase" id="RU361185"/>
    </source>
</evidence>
<dbReference type="InterPro" id="IPR000322">
    <property type="entry name" value="Glyco_hydro_31_TIM"/>
</dbReference>
<dbReference type="Pfam" id="PF21365">
    <property type="entry name" value="Glyco_hydro_31_3rd"/>
    <property type="match status" value="1"/>
</dbReference>
<dbReference type="CDD" id="cd06592">
    <property type="entry name" value="GH31_NET37"/>
    <property type="match status" value="1"/>
</dbReference>
<dbReference type="Proteomes" id="UP000824265">
    <property type="component" value="Unassembled WGS sequence"/>
</dbReference>
<proteinExistence type="inferred from homology"/>
<sequence>MKKIVFGTPESITPALFCKNFTYIETKINYHTNQIKFRCSARGCSLTLPLGAKEQIYGLGLQLKAFALRGKKLTLRPNADPVAATGDSHAPVPFFVSTAGYGIYVDTARQAEFYFGSSDLKGADGGIREAGDIAVSTEDLYAFRDLGSSNISIFIPAAQGVTLYVIEGGTITDIVAQYNMLSGGGCAVPEWGLSAVYRCYSRYSQEQVLRAAKRLREGGFAVGCIGLEPGWQSKAYPCSYVWNKELYPNPDFLLASLRRLGFHVNLWEHGFVHPDSPIYKELYLLMGNYTVWGGGVPDFSLKEARSIFAAYHKKLVAMGVDGFKLDECDGSDYTGSWSFPNMADFPSGMDGEQYHALFGVLYMQTILEALDGKPAFSEVRNAGALCAPYPFVLYSDLYDYTDFIRGCVTAGFGGLLWTPEVRDAASKEEFLKRLQIGVFSPQCLLNAWYCKEFPWETLCCEAETKALLALRETLKPLLMRAFEGYRRTGIPPVRALVSDYTDDTETYQLDDEYLFCDNLLVAPMPVGASSRRVYLPDGQWRDFYTKERIQSGWFSVETDLIPVYEKADGFGR</sequence>
<dbReference type="Gene3D" id="2.60.40.1760">
    <property type="entry name" value="glycosyl hydrolase (family 31)"/>
    <property type="match status" value="1"/>
</dbReference>
<dbReference type="GO" id="GO:0004553">
    <property type="term" value="F:hydrolase activity, hydrolyzing O-glycosyl compounds"/>
    <property type="evidence" value="ECO:0007669"/>
    <property type="project" value="InterPro"/>
</dbReference>
<evidence type="ECO:0000259" key="3">
    <source>
        <dbReference type="Pfam" id="PF01055"/>
    </source>
</evidence>